<dbReference type="PROSITE" id="PS50261">
    <property type="entry name" value="G_PROTEIN_RECEP_F2_4"/>
    <property type="match status" value="1"/>
</dbReference>
<dbReference type="GO" id="GO:0042813">
    <property type="term" value="F:Wnt receptor activity"/>
    <property type="evidence" value="ECO:0007669"/>
    <property type="project" value="TreeGrafter"/>
</dbReference>
<dbReference type="InterPro" id="IPR000539">
    <property type="entry name" value="Frizzled/Smoothened_7TM"/>
</dbReference>
<dbReference type="GO" id="GO:0017147">
    <property type="term" value="F:Wnt-protein binding"/>
    <property type="evidence" value="ECO:0007669"/>
    <property type="project" value="TreeGrafter"/>
</dbReference>
<dbReference type="PRINTS" id="PR00489">
    <property type="entry name" value="FRIZZLED"/>
</dbReference>
<dbReference type="GO" id="GO:0005886">
    <property type="term" value="C:plasma membrane"/>
    <property type="evidence" value="ECO:0007669"/>
    <property type="project" value="TreeGrafter"/>
</dbReference>
<sequence length="693" mass="75730">MTASGTQFISHTSMMSAKIAAGGTTSRSRQSSGYLSVRTELSLALITLAVVLLSSTVQCQYTPGKDLSHRACRTFDDVPLCYERIGYNRTRWPNTLEENLPLVVNKRLDDMKPLVQTHCHPWLFAFLCFIHVPHCTPDMDPFRQLPISHVVGPCRQLCELVRDACLPYIRAFQRNMTWPDHLYDCSKLISHPGQCFMPHSHSNETVIPTGWDIGPHIQVEFSDIPPTALPTTTFTATCPGGSAVDKSWYRFGGQRYCGQSCTRDTMYTERDRDVIMPAVFLAIAILSVLALLISLVSFVADLKNFLSPEWGVLLINVCGMVAGITQLIAVTTKLIGHNQSCDSTSDAVYQGMGGESRLPPVACLLTFFLTYFTGVLALFTWFKLSVFWLVTVMATRKTIRKIDTYLTIPATAIVWLVPTALTVAVFLLQKIDGGLLTGACSVGSYNINALLNFVICPVSAVSIAVLFCLFVGWRVLLLQRHYAALASPRSNATATTESSTAPILGSAAQAAGLGDEQYRLRFERIGKFCVLLLVPAVGYLTTLLYEYVEQDEWQLTAVACAEDGDSPGCTGGRHPLLSVFGIRYFMALLIALICLWYKNLFCSWLPCVKKACAVSQSQTPSCIPVSSGNSTPPVCQQTVAVSTPPAAAAQQTVVVSASVTDGTSTNSIRAELCYTTQSISSSRRGRDISSTDV</sequence>
<evidence type="ECO:0000256" key="3">
    <source>
        <dbReference type="ARBA" id="ARBA00022473"/>
    </source>
</evidence>
<evidence type="ECO:0000256" key="2">
    <source>
        <dbReference type="ARBA" id="ARBA00008077"/>
    </source>
</evidence>
<dbReference type="SMART" id="SM01330">
    <property type="entry name" value="Frizzled"/>
    <property type="match status" value="1"/>
</dbReference>
<keyword evidence="8" id="KW-0675">Receptor</keyword>
<dbReference type="InterPro" id="IPR015526">
    <property type="entry name" value="Frizzled/SFRP"/>
</dbReference>
<evidence type="ECO:0000256" key="5">
    <source>
        <dbReference type="ARBA" id="ARBA00022989"/>
    </source>
</evidence>
<keyword evidence="6 10" id="KW-0472">Membrane</keyword>
<dbReference type="EMBL" id="HG973372">
    <property type="protein sequence ID" value="CDO67911.1"/>
    <property type="molecule type" value="mRNA"/>
</dbReference>
<protein>
    <submittedName>
        <fullName evidence="13">Frizzled C SciFzdC</fullName>
    </submittedName>
</protein>
<dbReference type="Pfam" id="PF01392">
    <property type="entry name" value="Fz"/>
    <property type="match status" value="1"/>
</dbReference>
<feature type="transmembrane region" description="Helical" evidence="10">
    <location>
        <begin position="449"/>
        <end position="473"/>
    </location>
</feature>
<keyword evidence="4 10" id="KW-0812">Transmembrane</keyword>
<feature type="transmembrane region" description="Helical" evidence="10">
    <location>
        <begin position="274"/>
        <end position="298"/>
    </location>
</feature>
<feature type="domain" description="G-protein coupled receptors family 2 profile 2" evidence="12">
    <location>
        <begin position="276"/>
        <end position="610"/>
    </location>
</feature>
<dbReference type="Gene3D" id="1.20.1070.10">
    <property type="entry name" value="Rhodopsin 7-helix transmembrane proteins"/>
    <property type="match status" value="1"/>
</dbReference>
<dbReference type="SMART" id="SM00063">
    <property type="entry name" value="FRI"/>
    <property type="match status" value="1"/>
</dbReference>
<feature type="transmembrane region" description="Helical" evidence="10">
    <location>
        <begin position="310"/>
        <end position="329"/>
    </location>
</feature>
<feature type="domain" description="FZ" evidence="11">
    <location>
        <begin position="67"/>
        <end position="198"/>
    </location>
</feature>
<dbReference type="Pfam" id="PF01534">
    <property type="entry name" value="Frizzled"/>
    <property type="match status" value="1"/>
</dbReference>
<comment type="caution">
    <text evidence="9">Lacks conserved residue(s) required for the propagation of feature annotation.</text>
</comment>
<evidence type="ECO:0000256" key="4">
    <source>
        <dbReference type="ARBA" id="ARBA00022692"/>
    </source>
</evidence>
<evidence type="ECO:0000259" key="12">
    <source>
        <dbReference type="PROSITE" id="PS50261"/>
    </source>
</evidence>
<dbReference type="InterPro" id="IPR017981">
    <property type="entry name" value="GPCR_2-like_7TM"/>
</dbReference>
<evidence type="ECO:0000259" key="11">
    <source>
        <dbReference type="PROSITE" id="PS50038"/>
    </source>
</evidence>
<dbReference type="GO" id="GO:0060070">
    <property type="term" value="P:canonical Wnt signaling pathway"/>
    <property type="evidence" value="ECO:0007669"/>
    <property type="project" value="TreeGrafter"/>
</dbReference>
<evidence type="ECO:0000256" key="7">
    <source>
        <dbReference type="ARBA" id="ARBA00023157"/>
    </source>
</evidence>
<organism evidence="13">
    <name type="scientific">Sycon ciliatum</name>
    <dbReference type="NCBI Taxonomy" id="27933"/>
    <lineage>
        <taxon>Eukaryota</taxon>
        <taxon>Metazoa</taxon>
        <taxon>Porifera</taxon>
        <taxon>Calcarea</taxon>
        <taxon>Calcaronea</taxon>
        <taxon>Leucosolenida</taxon>
        <taxon>Sycettidae</taxon>
        <taxon>Sycon</taxon>
    </lineage>
</organism>
<dbReference type="PROSITE" id="PS50038">
    <property type="entry name" value="FZ"/>
    <property type="match status" value="1"/>
</dbReference>
<feature type="transmembrane region" description="Helical" evidence="10">
    <location>
        <begin position="576"/>
        <end position="597"/>
    </location>
</feature>
<keyword evidence="7 9" id="KW-1015">Disulfide bond</keyword>
<dbReference type="InterPro" id="IPR020067">
    <property type="entry name" value="Frizzled_dom"/>
</dbReference>
<keyword evidence="5 10" id="KW-1133">Transmembrane helix</keyword>
<evidence type="ECO:0000256" key="8">
    <source>
        <dbReference type="ARBA" id="ARBA00023170"/>
    </source>
</evidence>
<name>A0A077SP38_9METZ</name>
<evidence type="ECO:0000256" key="1">
    <source>
        <dbReference type="ARBA" id="ARBA00004141"/>
    </source>
</evidence>
<feature type="disulfide bond" evidence="9">
    <location>
        <begin position="154"/>
        <end position="195"/>
    </location>
</feature>
<accession>A0A077SP38</accession>
<comment type="similarity">
    <text evidence="2">Belongs to the G-protein coupled receptor Fz/Smo family.</text>
</comment>
<keyword evidence="3" id="KW-0217">Developmental protein</keyword>
<dbReference type="Gene3D" id="1.10.2000.10">
    <property type="entry name" value="Frizzled cysteine-rich domain"/>
    <property type="match status" value="1"/>
</dbReference>
<dbReference type="InterPro" id="IPR036790">
    <property type="entry name" value="Frizzled_dom_sf"/>
</dbReference>
<evidence type="ECO:0000256" key="10">
    <source>
        <dbReference type="SAM" id="Phobius"/>
    </source>
</evidence>
<evidence type="ECO:0000313" key="13">
    <source>
        <dbReference type="EMBL" id="CDO67911.1"/>
    </source>
</evidence>
<dbReference type="PANTHER" id="PTHR11309">
    <property type="entry name" value="FRIZZLED"/>
    <property type="match status" value="1"/>
</dbReference>
<comment type="subcellular location">
    <subcellularLocation>
        <location evidence="1">Membrane</location>
        <topology evidence="1">Multi-pass membrane protein</topology>
    </subcellularLocation>
</comment>
<feature type="transmembrane region" description="Helical" evidence="10">
    <location>
        <begin position="528"/>
        <end position="548"/>
    </location>
</feature>
<feature type="transmembrane region" description="Helical" evidence="10">
    <location>
        <begin position="368"/>
        <end position="393"/>
    </location>
</feature>
<evidence type="ECO:0000256" key="6">
    <source>
        <dbReference type="ARBA" id="ARBA00023136"/>
    </source>
</evidence>
<dbReference type="AlphaFoldDB" id="A0A077SP38"/>
<feature type="transmembrane region" description="Helical" evidence="10">
    <location>
        <begin position="405"/>
        <end position="429"/>
    </location>
</feature>
<evidence type="ECO:0000256" key="9">
    <source>
        <dbReference type="PROSITE-ProRule" id="PRU00090"/>
    </source>
</evidence>
<gene>
    <name evidence="13" type="primary">FzdC</name>
</gene>
<dbReference type="CDD" id="cd07066">
    <property type="entry name" value="CRD_FZ"/>
    <property type="match status" value="1"/>
</dbReference>
<proteinExistence type="evidence at transcript level"/>
<dbReference type="GO" id="GO:0035567">
    <property type="term" value="P:non-canonical Wnt signaling pathway"/>
    <property type="evidence" value="ECO:0007669"/>
    <property type="project" value="TreeGrafter"/>
</dbReference>
<reference evidence="13" key="1">
    <citation type="journal article" date="2014" name="Nat. Commun.">
        <title>Developmental gene expression provides clues to relationships between sponge and eumetazoan body plans.</title>
        <authorList>
            <person name="Leininger S."/>
            <person name="Adamski M."/>
            <person name="Bergum B."/>
            <person name="Guder C."/>
            <person name="Liu J."/>
            <person name="Laplante M."/>
            <person name="Brate J."/>
            <person name="Hoffmann F."/>
            <person name="Fortunato S."/>
            <person name="Jordal S."/>
            <person name="Rapp H.T."/>
            <person name="Adamska M."/>
        </authorList>
    </citation>
    <scope>NUCLEOTIDE SEQUENCE</scope>
</reference>
<dbReference type="SUPFAM" id="SSF63501">
    <property type="entry name" value="Frizzled cysteine-rich domain"/>
    <property type="match status" value="1"/>
</dbReference>